<reference evidence="2" key="1">
    <citation type="submission" date="2025-08" db="UniProtKB">
        <authorList>
            <consortium name="RefSeq"/>
        </authorList>
    </citation>
    <scope>IDENTIFICATION</scope>
    <source>
        <tissue evidence="2">Whole insect</tissue>
    </source>
</reference>
<feature type="compositionally biased region" description="Acidic residues" evidence="1">
    <location>
        <begin position="80"/>
        <end position="101"/>
    </location>
</feature>
<proteinExistence type="predicted"/>
<evidence type="ECO:0000256" key="1">
    <source>
        <dbReference type="SAM" id="MobiDB-lite"/>
    </source>
</evidence>
<sequence length="101" mass="11828">MKNFEKTVVIISNCNTIFRRLVRNFYESPVFTSYKKSLGSYCLYFDFGCFSNKKFRMSNTKFLSAKQLEEEAARIMMNGEESDPEPFEDSGSDWEENNLEA</sequence>
<name>A0A6P7F8X6_DIAVI</name>
<dbReference type="InParanoid" id="A0A6P7F8X6"/>
<dbReference type="RefSeq" id="XP_028129915.1">
    <property type="nucleotide sequence ID" value="XM_028274114.1"/>
</dbReference>
<evidence type="ECO:0000313" key="2">
    <source>
        <dbReference type="RefSeq" id="XP_028129915.1"/>
    </source>
</evidence>
<accession>A0A6P7F8X6</accession>
<dbReference type="AlphaFoldDB" id="A0A6P7F8X6"/>
<protein>
    <submittedName>
        <fullName evidence="2">Uncharacterized protein LOC114325958</fullName>
    </submittedName>
</protein>
<organism evidence="2">
    <name type="scientific">Diabrotica virgifera virgifera</name>
    <name type="common">western corn rootworm</name>
    <dbReference type="NCBI Taxonomy" id="50390"/>
    <lineage>
        <taxon>Eukaryota</taxon>
        <taxon>Metazoa</taxon>
        <taxon>Ecdysozoa</taxon>
        <taxon>Arthropoda</taxon>
        <taxon>Hexapoda</taxon>
        <taxon>Insecta</taxon>
        <taxon>Pterygota</taxon>
        <taxon>Neoptera</taxon>
        <taxon>Endopterygota</taxon>
        <taxon>Coleoptera</taxon>
        <taxon>Polyphaga</taxon>
        <taxon>Cucujiformia</taxon>
        <taxon>Chrysomeloidea</taxon>
        <taxon>Chrysomelidae</taxon>
        <taxon>Galerucinae</taxon>
        <taxon>Diabroticina</taxon>
        <taxon>Diabroticites</taxon>
        <taxon>Diabrotica</taxon>
    </lineage>
</organism>
<gene>
    <name evidence="2" type="primary">LOC114325958</name>
</gene>
<feature type="region of interest" description="Disordered" evidence="1">
    <location>
        <begin position="77"/>
        <end position="101"/>
    </location>
</feature>